<dbReference type="Pfam" id="PF00126">
    <property type="entry name" value="HTH_1"/>
    <property type="match status" value="1"/>
</dbReference>
<keyword evidence="5" id="KW-0804">Transcription</keyword>
<dbReference type="STRING" id="1437059.A6A05_07515"/>
<dbReference type="PANTHER" id="PTHR30293:SF0">
    <property type="entry name" value="NITROGEN ASSIMILATION REGULATORY PROTEIN NAC"/>
    <property type="match status" value="1"/>
</dbReference>
<evidence type="ECO:0000256" key="4">
    <source>
        <dbReference type="ARBA" id="ARBA00023159"/>
    </source>
</evidence>
<evidence type="ECO:0000313" key="7">
    <source>
        <dbReference type="EMBL" id="OAN58012.1"/>
    </source>
</evidence>
<name>A0A178N0A0_9PROT</name>
<dbReference type="Pfam" id="PF03466">
    <property type="entry name" value="LysR_substrate"/>
    <property type="match status" value="1"/>
</dbReference>
<proteinExistence type="inferred from homology"/>
<protein>
    <submittedName>
        <fullName evidence="7">LysR family transcriptional regulator</fullName>
    </submittedName>
</protein>
<dbReference type="RefSeq" id="WP_068497569.1">
    <property type="nucleotide sequence ID" value="NZ_LWQU01000075.1"/>
</dbReference>
<comment type="similarity">
    <text evidence="1">Belongs to the LysR transcriptional regulatory family.</text>
</comment>
<dbReference type="EMBL" id="LWQU01000075">
    <property type="protein sequence ID" value="OAN58012.1"/>
    <property type="molecule type" value="Genomic_DNA"/>
</dbReference>
<keyword evidence="4" id="KW-0010">Activator</keyword>
<dbReference type="Gene3D" id="1.10.10.10">
    <property type="entry name" value="Winged helix-like DNA-binding domain superfamily/Winged helix DNA-binding domain"/>
    <property type="match status" value="1"/>
</dbReference>
<dbReference type="GO" id="GO:0003700">
    <property type="term" value="F:DNA-binding transcription factor activity"/>
    <property type="evidence" value="ECO:0007669"/>
    <property type="project" value="InterPro"/>
</dbReference>
<sequence>MNLRQLEYFVRVAELGSFSKAAMVLDIAQPALSRQVRLLETDLRVALLTRNGRGVALTEAGRRLFEHSVGILQSVERAAEDLESARDEPAGRIVIGLPPSVGRRLTLPLVEAFRRTLPKARPAIVEGLSTHVTEWIAGGRVDVGLVHNPEPSPAIEVTPLMDEPLGLVVPAGDYPPTLLWSELGTVPLILPERSHAMRRLLETQAALAGVRLKVVMEVSSIPSILDLVAAGYGSAVLTQTALVAWRRSGSFSLRRLVEPAVTSTLFLAVSAHKPITPLGRRAMALLRDLVRTEMG</sequence>
<dbReference type="PROSITE" id="PS50931">
    <property type="entry name" value="HTH_LYSR"/>
    <property type="match status" value="1"/>
</dbReference>
<accession>A0A178N0A0</accession>
<feature type="domain" description="HTH lysR-type" evidence="6">
    <location>
        <begin position="1"/>
        <end position="58"/>
    </location>
</feature>
<dbReference type="Proteomes" id="UP000078543">
    <property type="component" value="Unassembled WGS sequence"/>
</dbReference>
<dbReference type="InterPro" id="IPR036390">
    <property type="entry name" value="WH_DNA-bd_sf"/>
</dbReference>
<dbReference type="GO" id="GO:2000142">
    <property type="term" value="P:regulation of DNA-templated transcription initiation"/>
    <property type="evidence" value="ECO:0007669"/>
    <property type="project" value="TreeGrafter"/>
</dbReference>
<dbReference type="InterPro" id="IPR000847">
    <property type="entry name" value="LysR_HTH_N"/>
</dbReference>
<organism evidence="7 8">
    <name type="scientific">Magnetospirillum moscoviense</name>
    <dbReference type="NCBI Taxonomy" id="1437059"/>
    <lineage>
        <taxon>Bacteria</taxon>
        <taxon>Pseudomonadati</taxon>
        <taxon>Pseudomonadota</taxon>
        <taxon>Alphaproteobacteria</taxon>
        <taxon>Rhodospirillales</taxon>
        <taxon>Rhodospirillaceae</taxon>
        <taxon>Magnetospirillum</taxon>
    </lineage>
</organism>
<dbReference type="OrthoDB" id="8479357at2"/>
<evidence type="ECO:0000313" key="8">
    <source>
        <dbReference type="Proteomes" id="UP000078543"/>
    </source>
</evidence>
<comment type="caution">
    <text evidence="7">The sequence shown here is derived from an EMBL/GenBank/DDBJ whole genome shotgun (WGS) entry which is preliminary data.</text>
</comment>
<evidence type="ECO:0000256" key="5">
    <source>
        <dbReference type="ARBA" id="ARBA00023163"/>
    </source>
</evidence>
<dbReference type="GO" id="GO:0003677">
    <property type="term" value="F:DNA binding"/>
    <property type="evidence" value="ECO:0007669"/>
    <property type="project" value="UniProtKB-KW"/>
</dbReference>
<evidence type="ECO:0000259" key="6">
    <source>
        <dbReference type="PROSITE" id="PS50931"/>
    </source>
</evidence>
<dbReference type="InterPro" id="IPR005119">
    <property type="entry name" value="LysR_subst-bd"/>
</dbReference>
<dbReference type="PANTHER" id="PTHR30293">
    <property type="entry name" value="TRANSCRIPTIONAL REGULATORY PROTEIN NAC-RELATED"/>
    <property type="match status" value="1"/>
</dbReference>
<dbReference type="AlphaFoldDB" id="A0A178N0A0"/>
<dbReference type="Gene3D" id="3.40.190.290">
    <property type="match status" value="1"/>
</dbReference>
<dbReference type="SUPFAM" id="SSF53850">
    <property type="entry name" value="Periplasmic binding protein-like II"/>
    <property type="match status" value="1"/>
</dbReference>
<keyword evidence="3" id="KW-0238">DNA-binding</keyword>
<reference evidence="7 8" key="1">
    <citation type="submission" date="2016-04" db="EMBL/GenBank/DDBJ databases">
        <title>Draft genome sequence of freshwater magnetotactic bacteria Magnetospirillum marisnigri SP-1 and Magnetospirillum moscoviense BB-1.</title>
        <authorList>
            <person name="Koziaeva V."/>
            <person name="Dziuba M.V."/>
            <person name="Ivanov T.M."/>
            <person name="Kuznetsov B."/>
            <person name="Grouzdev D.S."/>
        </authorList>
    </citation>
    <scope>NUCLEOTIDE SEQUENCE [LARGE SCALE GENOMIC DNA]</scope>
    <source>
        <strain evidence="7 8">BB-1</strain>
    </source>
</reference>
<keyword evidence="2" id="KW-0805">Transcription regulation</keyword>
<dbReference type="FunFam" id="1.10.10.10:FF:000001">
    <property type="entry name" value="LysR family transcriptional regulator"/>
    <property type="match status" value="1"/>
</dbReference>
<keyword evidence="8" id="KW-1185">Reference proteome</keyword>
<dbReference type="InterPro" id="IPR036388">
    <property type="entry name" value="WH-like_DNA-bd_sf"/>
</dbReference>
<gene>
    <name evidence="7" type="ORF">A6A05_07515</name>
</gene>
<evidence type="ECO:0000256" key="3">
    <source>
        <dbReference type="ARBA" id="ARBA00023125"/>
    </source>
</evidence>
<dbReference type="SUPFAM" id="SSF46785">
    <property type="entry name" value="Winged helix' DNA-binding domain"/>
    <property type="match status" value="1"/>
</dbReference>
<dbReference type="PRINTS" id="PR00039">
    <property type="entry name" value="HTHLYSR"/>
</dbReference>
<evidence type="ECO:0000256" key="1">
    <source>
        <dbReference type="ARBA" id="ARBA00009437"/>
    </source>
</evidence>
<evidence type="ECO:0000256" key="2">
    <source>
        <dbReference type="ARBA" id="ARBA00023015"/>
    </source>
</evidence>